<dbReference type="EMBL" id="MLJW01009098">
    <property type="protein sequence ID" value="OIQ63334.1"/>
    <property type="molecule type" value="Genomic_DNA"/>
</dbReference>
<gene>
    <name evidence="2" type="ORF">GALL_551260</name>
</gene>
<name>A0A1J5NX49_9ZZZZ</name>
<comment type="caution">
    <text evidence="2">The sequence shown here is derived from an EMBL/GenBank/DDBJ whole genome shotgun (WGS) entry which is preliminary data.</text>
</comment>
<accession>A0A1J5NX49</accession>
<feature type="compositionally biased region" description="Polar residues" evidence="1">
    <location>
        <begin position="1"/>
        <end position="27"/>
    </location>
</feature>
<protein>
    <submittedName>
        <fullName evidence="2">Uncharacterized protein</fullName>
    </submittedName>
</protein>
<reference evidence="2" key="1">
    <citation type="submission" date="2016-10" db="EMBL/GenBank/DDBJ databases">
        <title>Sequence of Gallionella enrichment culture.</title>
        <authorList>
            <person name="Poehlein A."/>
            <person name="Muehling M."/>
            <person name="Daniel R."/>
        </authorList>
    </citation>
    <scope>NUCLEOTIDE SEQUENCE</scope>
</reference>
<evidence type="ECO:0000313" key="2">
    <source>
        <dbReference type="EMBL" id="OIQ63334.1"/>
    </source>
</evidence>
<feature type="region of interest" description="Disordered" evidence="1">
    <location>
        <begin position="1"/>
        <end position="33"/>
    </location>
</feature>
<dbReference type="AlphaFoldDB" id="A0A1J5NX49"/>
<organism evidence="2">
    <name type="scientific">mine drainage metagenome</name>
    <dbReference type="NCBI Taxonomy" id="410659"/>
    <lineage>
        <taxon>unclassified sequences</taxon>
        <taxon>metagenomes</taxon>
        <taxon>ecological metagenomes</taxon>
    </lineage>
</organism>
<sequence length="103" mass="11835">MTCQDIPAQSNQRLQTTAQAKQNTYRSQNQNQQLLRQRVQPQVISHLLLGVQRLRYLHNHRQSGRVADDGLKKGRYSDLFTMHGGGKKIRGIGCQPRFWHGQG</sequence>
<proteinExistence type="predicted"/>
<evidence type="ECO:0000256" key="1">
    <source>
        <dbReference type="SAM" id="MobiDB-lite"/>
    </source>
</evidence>